<dbReference type="PANTHER" id="PTHR10695:SF46">
    <property type="entry name" value="BIFUNCTIONAL COENZYME A SYNTHASE-RELATED"/>
    <property type="match status" value="1"/>
</dbReference>
<dbReference type="EMBL" id="MCFH01000009">
    <property type="protein sequence ID" value="ORX55386.1"/>
    <property type="molecule type" value="Genomic_DNA"/>
</dbReference>
<gene>
    <name evidence="2" type="ORF">BCR36DRAFT_282016</name>
</gene>
<dbReference type="GO" id="GO:0004140">
    <property type="term" value="F:dephospho-CoA kinase activity"/>
    <property type="evidence" value="ECO:0007669"/>
    <property type="project" value="TreeGrafter"/>
</dbReference>
<dbReference type="AlphaFoldDB" id="A0A1Y1VG36"/>
<dbReference type="InterPro" id="IPR004821">
    <property type="entry name" value="Cyt_trans-like"/>
</dbReference>
<sequence length="205" mass="23278">MERSSINFIYDSSISIEDTLIENIEEQQTCFFNNNNNNNNSNDKDCYQTIALGGTFDHLHNGHKILLSISAWLATKKVICGISDDELLKNKKGSKLLESIYVRCFNVQKFLYRIRRNLIYYILPINDPFGPTIVEKDIQGIVGSLETLQGCQAVNKKRNQYGFTPLDIFSISLLSPKSKNLGLEDSALKISSSSIRLFLLDKENE</sequence>
<protein>
    <submittedName>
        <fullName evidence="2">Nucleotidylyl transferase</fullName>
    </submittedName>
</protein>
<evidence type="ECO:0000259" key="1">
    <source>
        <dbReference type="Pfam" id="PF01467"/>
    </source>
</evidence>
<dbReference type="Pfam" id="PF01467">
    <property type="entry name" value="CTP_transf_like"/>
    <property type="match status" value="1"/>
</dbReference>
<organism evidence="2 3">
    <name type="scientific">Piromyces finnis</name>
    <dbReference type="NCBI Taxonomy" id="1754191"/>
    <lineage>
        <taxon>Eukaryota</taxon>
        <taxon>Fungi</taxon>
        <taxon>Fungi incertae sedis</taxon>
        <taxon>Chytridiomycota</taxon>
        <taxon>Chytridiomycota incertae sedis</taxon>
        <taxon>Neocallimastigomycetes</taxon>
        <taxon>Neocallimastigales</taxon>
        <taxon>Neocallimastigaceae</taxon>
        <taxon>Piromyces</taxon>
    </lineage>
</organism>
<feature type="domain" description="Cytidyltransferase-like" evidence="1">
    <location>
        <begin position="52"/>
        <end position="196"/>
    </location>
</feature>
<keyword evidence="3" id="KW-1185">Reference proteome</keyword>
<evidence type="ECO:0000313" key="2">
    <source>
        <dbReference type="EMBL" id="ORX55386.1"/>
    </source>
</evidence>
<name>A0A1Y1VG36_9FUNG</name>
<dbReference type="InterPro" id="IPR014729">
    <property type="entry name" value="Rossmann-like_a/b/a_fold"/>
</dbReference>
<proteinExistence type="predicted"/>
<reference evidence="2 3" key="2">
    <citation type="submission" date="2016-08" db="EMBL/GenBank/DDBJ databases">
        <title>Pervasive Adenine N6-methylation of Active Genes in Fungi.</title>
        <authorList>
            <consortium name="DOE Joint Genome Institute"/>
            <person name="Mondo S.J."/>
            <person name="Dannebaum R.O."/>
            <person name="Kuo R.C."/>
            <person name="Labutti K."/>
            <person name="Haridas S."/>
            <person name="Kuo A."/>
            <person name="Salamov A."/>
            <person name="Ahrendt S.R."/>
            <person name="Lipzen A."/>
            <person name="Sullivan W."/>
            <person name="Andreopoulos W.B."/>
            <person name="Clum A."/>
            <person name="Lindquist E."/>
            <person name="Daum C."/>
            <person name="Ramamoorthy G.K."/>
            <person name="Gryganskyi A."/>
            <person name="Culley D."/>
            <person name="Magnuson J.K."/>
            <person name="James T.Y."/>
            <person name="O'Malley M.A."/>
            <person name="Stajich J.E."/>
            <person name="Spatafora J.W."/>
            <person name="Visel A."/>
            <person name="Grigoriev I.V."/>
        </authorList>
    </citation>
    <scope>NUCLEOTIDE SEQUENCE [LARGE SCALE GENOMIC DNA]</scope>
    <source>
        <strain evidence="3">finn</strain>
    </source>
</reference>
<dbReference type="GO" id="GO:0015937">
    <property type="term" value="P:coenzyme A biosynthetic process"/>
    <property type="evidence" value="ECO:0007669"/>
    <property type="project" value="TreeGrafter"/>
</dbReference>
<dbReference type="SUPFAM" id="SSF52374">
    <property type="entry name" value="Nucleotidylyl transferase"/>
    <property type="match status" value="1"/>
</dbReference>
<keyword evidence="2" id="KW-0808">Transferase</keyword>
<dbReference type="Proteomes" id="UP000193719">
    <property type="component" value="Unassembled WGS sequence"/>
</dbReference>
<dbReference type="STRING" id="1754191.A0A1Y1VG36"/>
<comment type="caution">
    <text evidence="2">The sequence shown here is derived from an EMBL/GenBank/DDBJ whole genome shotgun (WGS) entry which is preliminary data.</text>
</comment>
<reference evidence="2 3" key="1">
    <citation type="submission" date="2016-08" db="EMBL/GenBank/DDBJ databases">
        <title>Genomes of anaerobic fungi encode conserved fungal cellulosomes for biomass hydrolysis.</title>
        <authorList>
            <consortium name="DOE Joint Genome Institute"/>
            <person name="Haitjema C.H."/>
            <person name="Gilmore S.P."/>
            <person name="Henske J.K."/>
            <person name="Solomon K.V."/>
            <person name="De Groot R."/>
            <person name="Kuo A."/>
            <person name="Mondo S.J."/>
            <person name="Salamov A.A."/>
            <person name="Labutti K."/>
            <person name="Zhao Z."/>
            <person name="Chiniquy J."/>
            <person name="Barry K."/>
            <person name="Brewer H.M."/>
            <person name="Purvine S.O."/>
            <person name="Wright A.T."/>
            <person name="Boxma B."/>
            <person name="Van Alen T."/>
            <person name="Hackstein J.H."/>
            <person name="Baker S.E."/>
            <person name="Grigoriev I.V."/>
            <person name="O'Malley M.A."/>
        </authorList>
    </citation>
    <scope>NUCLEOTIDE SEQUENCE [LARGE SCALE GENOMIC DNA]</scope>
    <source>
        <strain evidence="3">finn</strain>
    </source>
</reference>
<evidence type="ECO:0000313" key="3">
    <source>
        <dbReference type="Proteomes" id="UP000193719"/>
    </source>
</evidence>
<dbReference type="PANTHER" id="PTHR10695">
    <property type="entry name" value="DEPHOSPHO-COA KINASE-RELATED"/>
    <property type="match status" value="1"/>
</dbReference>
<dbReference type="OrthoDB" id="330671at2759"/>
<dbReference type="Gene3D" id="3.40.50.620">
    <property type="entry name" value="HUPs"/>
    <property type="match status" value="1"/>
</dbReference>
<accession>A0A1Y1VG36</accession>